<sequence>MDPKPRHESFNANLASGKKWNPPKVTITMVGKPGAYGTQYIDMPHWDIHLSENKMDSDMSQNEESKGTFHNRENTHNGLTTVPTSVTLSSEQFERLYLTPMTVRQSPLARKVGNPTPLALGGFVITTTPLSCCLMAWRGASGNGVAFIGPIVFLGGLLLLITSILEFIIGNTFPCVVFGTIGGFWFAFAATMIPAFNAAAPYSSSTTDTAAGLASESFMNTYAFLFITMAVLMLIFMICATRINVVYTLIFLCLLLVFLLLSSAYWELGQANAAVGDRCVKGAGASLFVASLLGFYLLIVQLFESIGFPCSLPVGDLATFWTRNQNKGERDDVEQPATLR</sequence>
<evidence type="ECO:0000256" key="7">
    <source>
        <dbReference type="SAM" id="Phobius"/>
    </source>
</evidence>
<feature type="transmembrane region" description="Helical" evidence="7">
    <location>
        <begin position="176"/>
        <end position="199"/>
    </location>
</feature>
<keyword evidence="4 7" id="KW-1133">Transmembrane helix</keyword>
<evidence type="ECO:0000256" key="6">
    <source>
        <dbReference type="SAM" id="MobiDB-lite"/>
    </source>
</evidence>
<dbReference type="AlphaFoldDB" id="A0A0G4PKI6"/>
<evidence type="ECO:0000256" key="2">
    <source>
        <dbReference type="ARBA" id="ARBA00005587"/>
    </source>
</evidence>
<feature type="transmembrane region" description="Helical" evidence="7">
    <location>
        <begin position="285"/>
        <end position="303"/>
    </location>
</feature>
<dbReference type="Proteomes" id="UP000053732">
    <property type="component" value="Unassembled WGS sequence"/>
</dbReference>
<feature type="transmembrane region" description="Helical" evidence="7">
    <location>
        <begin position="219"/>
        <end position="238"/>
    </location>
</feature>
<evidence type="ECO:0000313" key="8">
    <source>
        <dbReference type="EMBL" id="CRL26716.1"/>
    </source>
</evidence>
<comment type="subcellular location">
    <subcellularLocation>
        <location evidence="1">Membrane</location>
        <topology evidence="1">Multi-pass membrane protein</topology>
    </subcellularLocation>
</comment>
<evidence type="ECO:0000256" key="1">
    <source>
        <dbReference type="ARBA" id="ARBA00004141"/>
    </source>
</evidence>
<dbReference type="Pfam" id="PF01184">
    <property type="entry name" value="Gpr1_Fun34_YaaH"/>
    <property type="match status" value="1"/>
</dbReference>
<organism evidence="8 9">
    <name type="scientific">Penicillium camemberti (strain FM 013)</name>
    <dbReference type="NCBI Taxonomy" id="1429867"/>
    <lineage>
        <taxon>Eukaryota</taxon>
        <taxon>Fungi</taxon>
        <taxon>Dikarya</taxon>
        <taxon>Ascomycota</taxon>
        <taxon>Pezizomycotina</taxon>
        <taxon>Eurotiomycetes</taxon>
        <taxon>Eurotiomycetidae</taxon>
        <taxon>Eurotiales</taxon>
        <taxon>Aspergillaceae</taxon>
        <taxon>Penicillium</taxon>
    </lineage>
</organism>
<dbReference type="InterPro" id="IPR051633">
    <property type="entry name" value="AceTr"/>
</dbReference>
<dbReference type="PANTHER" id="PTHR31123">
    <property type="entry name" value="ACCUMULATION OF DYADS PROTEIN 2-RELATED"/>
    <property type="match status" value="1"/>
</dbReference>
<keyword evidence="9" id="KW-1185">Reference proteome</keyword>
<evidence type="ECO:0000256" key="3">
    <source>
        <dbReference type="ARBA" id="ARBA00022692"/>
    </source>
</evidence>
<feature type="transmembrane region" description="Helical" evidence="7">
    <location>
        <begin position="146"/>
        <end position="169"/>
    </location>
</feature>
<evidence type="ECO:0000256" key="5">
    <source>
        <dbReference type="ARBA" id="ARBA00023136"/>
    </source>
</evidence>
<feature type="region of interest" description="Disordered" evidence="6">
    <location>
        <begin position="58"/>
        <end position="82"/>
    </location>
</feature>
<name>A0A0G4PKI6_PENC3</name>
<feature type="transmembrane region" description="Helical" evidence="7">
    <location>
        <begin position="245"/>
        <end position="265"/>
    </location>
</feature>
<proteinExistence type="inferred from homology"/>
<comment type="similarity">
    <text evidence="2">Belongs to the acetate uptake transporter (AceTr) (TC 2.A.96) family.</text>
</comment>
<dbReference type="EMBL" id="HG793152">
    <property type="protein sequence ID" value="CRL26716.1"/>
    <property type="molecule type" value="Genomic_DNA"/>
</dbReference>
<dbReference type="PANTHER" id="PTHR31123:SF4">
    <property type="entry name" value="PROTEIN ALCS"/>
    <property type="match status" value="1"/>
</dbReference>
<reference evidence="8 9" key="1">
    <citation type="journal article" date="2014" name="Nat. Commun.">
        <title>Multiple recent horizontal transfers of a large genomic region in cheese making fungi.</title>
        <authorList>
            <person name="Cheeseman K."/>
            <person name="Ropars J."/>
            <person name="Renault P."/>
            <person name="Dupont J."/>
            <person name="Gouzy J."/>
            <person name="Branca A."/>
            <person name="Abraham A.L."/>
            <person name="Ceppi M."/>
            <person name="Conseiller E."/>
            <person name="Debuchy R."/>
            <person name="Malagnac F."/>
            <person name="Goarin A."/>
            <person name="Silar P."/>
            <person name="Lacoste S."/>
            <person name="Sallet E."/>
            <person name="Bensimon A."/>
            <person name="Giraud T."/>
            <person name="Brygoo Y."/>
        </authorList>
    </citation>
    <scope>NUCLEOTIDE SEQUENCE [LARGE SCALE GENOMIC DNA]</scope>
    <source>
        <strain evidence="9">FM 013</strain>
    </source>
</reference>
<evidence type="ECO:0000256" key="4">
    <source>
        <dbReference type="ARBA" id="ARBA00022989"/>
    </source>
</evidence>
<dbReference type="GO" id="GO:0015123">
    <property type="term" value="F:acetate transmembrane transporter activity"/>
    <property type="evidence" value="ECO:0007669"/>
    <property type="project" value="TreeGrafter"/>
</dbReference>
<evidence type="ECO:0000313" key="9">
    <source>
        <dbReference type="Proteomes" id="UP000053732"/>
    </source>
</evidence>
<gene>
    <name evidence="8" type="ORF">PCAMFM013_S019g000133</name>
</gene>
<dbReference type="GO" id="GO:0005886">
    <property type="term" value="C:plasma membrane"/>
    <property type="evidence" value="ECO:0007669"/>
    <property type="project" value="TreeGrafter"/>
</dbReference>
<accession>A0A0G4PKI6</accession>
<protein>
    <submittedName>
        <fullName evidence="8">GPR1/FUN34/yaaH</fullName>
    </submittedName>
</protein>
<feature type="transmembrane region" description="Helical" evidence="7">
    <location>
        <begin position="118"/>
        <end position="140"/>
    </location>
</feature>
<feature type="compositionally biased region" description="Basic and acidic residues" evidence="6">
    <location>
        <begin position="58"/>
        <end position="75"/>
    </location>
</feature>
<keyword evidence="3 7" id="KW-0812">Transmembrane</keyword>
<dbReference type="InterPro" id="IPR000791">
    <property type="entry name" value="Gpr1/Fun34/SatP-like"/>
</dbReference>
<keyword evidence="5 7" id="KW-0472">Membrane</keyword>
<dbReference type="STRING" id="1429867.A0A0G4PKI6"/>